<evidence type="ECO:0000313" key="2">
    <source>
        <dbReference type="EMBL" id="SEH11545.1"/>
    </source>
</evidence>
<feature type="region of interest" description="Disordered" evidence="1">
    <location>
        <begin position="89"/>
        <end position="111"/>
    </location>
</feature>
<feature type="compositionally biased region" description="Acidic residues" evidence="1">
    <location>
        <begin position="96"/>
        <end position="111"/>
    </location>
</feature>
<sequence length="111" mass="12464">MTTSATGEEGYHRVLVVISEHPQKPLLGNIVALQSSNEEEIDSSILHSVVDDAKERFEIEEYATELYLGILYVNDETAEAVGVCWEDSPKPYNHDDFEEPVDDLPDDLVQV</sequence>
<accession>A0A1H6FP55</accession>
<evidence type="ECO:0000313" key="3">
    <source>
        <dbReference type="Proteomes" id="UP000199112"/>
    </source>
</evidence>
<evidence type="ECO:0000256" key="1">
    <source>
        <dbReference type="SAM" id="MobiDB-lite"/>
    </source>
</evidence>
<name>A0A1H6FP55_9EURY</name>
<protein>
    <submittedName>
        <fullName evidence="2">Uncharacterized protein</fullName>
    </submittedName>
</protein>
<dbReference type="EMBL" id="FNWL01000001">
    <property type="protein sequence ID" value="SEH11545.1"/>
    <property type="molecule type" value="Genomic_DNA"/>
</dbReference>
<dbReference type="OrthoDB" id="382974at2157"/>
<organism evidence="2 3">
    <name type="scientific">Natronorubrum sediminis</name>
    <dbReference type="NCBI Taxonomy" id="640943"/>
    <lineage>
        <taxon>Archaea</taxon>
        <taxon>Methanobacteriati</taxon>
        <taxon>Methanobacteriota</taxon>
        <taxon>Stenosarchaea group</taxon>
        <taxon>Halobacteria</taxon>
        <taxon>Halobacteriales</taxon>
        <taxon>Natrialbaceae</taxon>
        <taxon>Natronorubrum</taxon>
    </lineage>
</organism>
<dbReference type="AlphaFoldDB" id="A0A1H6FP55"/>
<reference evidence="3" key="1">
    <citation type="submission" date="2016-10" db="EMBL/GenBank/DDBJ databases">
        <authorList>
            <person name="Varghese N."/>
            <person name="Submissions S."/>
        </authorList>
    </citation>
    <scope>NUCLEOTIDE SEQUENCE [LARGE SCALE GENOMIC DNA]</scope>
    <source>
        <strain evidence="3">CGMCC 1.8981</strain>
    </source>
</reference>
<keyword evidence="3" id="KW-1185">Reference proteome</keyword>
<dbReference type="RefSeq" id="WP_090504422.1">
    <property type="nucleotide sequence ID" value="NZ_FNWL01000001.1"/>
</dbReference>
<gene>
    <name evidence="2" type="ORF">SAMN04487967_0401</name>
</gene>
<proteinExistence type="predicted"/>
<dbReference type="Proteomes" id="UP000199112">
    <property type="component" value="Unassembled WGS sequence"/>
</dbReference>